<evidence type="ECO:0000256" key="3">
    <source>
        <dbReference type="ARBA" id="ARBA00022475"/>
    </source>
</evidence>
<dbReference type="PROSITE" id="PS00216">
    <property type="entry name" value="SUGAR_TRANSPORT_1"/>
    <property type="match status" value="1"/>
</dbReference>
<keyword evidence="3" id="KW-1003">Cell membrane</keyword>
<comment type="caution">
    <text evidence="9">The sequence shown here is derived from an EMBL/GenBank/DDBJ whole genome shotgun (WGS) entry which is preliminary data.</text>
</comment>
<dbReference type="Gene3D" id="1.20.1250.20">
    <property type="entry name" value="MFS general substrate transporter like domains"/>
    <property type="match status" value="2"/>
</dbReference>
<reference evidence="9" key="1">
    <citation type="submission" date="2020-07" db="EMBL/GenBank/DDBJ databases">
        <title>Huge and variable diversity of episymbiotic CPR bacteria and DPANN archaea in groundwater ecosystems.</title>
        <authorList>
            <person name="He C.Y."/>
            <person name="Keren R."/>
            <person name="Whittaker M."/>
            <person name="Farag I.F."/>
            <person name="Doudna J."/>
            <person name="Cate J.H.D."/>
            <person name="Banfield J.F."/>
        </authorList>
    </citation>
    <scope>NUCLEOTIDE SEQUENCE</scope>
    <source>
        <strain evidence="9">NC_groundwater_763_Ag_S-0.2um_68_21</strain>
    </source>
</reference>
<protein>
    <submittedName>
        <fullName evidence="9">MFS transporter</fullName>
    </submittedName>
</protein>
<dbReference type="EMBL" id="JACPUR010000007">
    <property type="protein sequence ID" value="MBI3126650.1"/>
    <property type="molecule type" value="Genomic_DNA"/>
</dbReference>
<feature type="transmembrane region" description="Helical" evidence="7">
    <location>
        <begin position="301"/>
        <end position="323"/>
    </location>
</feature>
<comment type="subcellular location">
    <subcellularLocation>
        <location evidence="1">Cell membrane</location>
        <topology evidence="1">Multi-pass membrane protein</topology>
    </subcellularLocation>
</comment>
<dbReference type="AlphaFoldDB" id="A0A932HYH9"/>
<evidence type="ECO:0000313" key="10">
    <source>
        <dbReference type="Proteomes" id="UP000782312"/>
    </source>
</evidence>
<dbReference type="PANTHER" id="PTHR23517">
    <property type="entry name" value="RESISTANCE PROTEIN MDTM, PUTATIVE-RELATED-RELATED"/>
    <property type="match status" value="1"/>
</dbReference>
<evidence type="ECO:0000256" key="2">
    <source>
        <dbReference type="ARBA" id="ARBA00022448"/>
    </source>
</evidence>
<dbReference type="InterPro" id="IPR020846">
    <property type="entry name" value="MFS_dom"/>
</dbReference>
<dbReference type="InterPro" id="IPR011701">
    <property type="entry name" value="MFS"/>
</dbReference>
<evidence type="ECO:0000256" key="1">
    <source>
        <dbReference type="ARBA" id="ARBA00004651"/>
    </source>
</evidence>
<dbReference type="InterPro" id="IPR010290">
    <property type="entry name" value="TM_effector"/>
</dbReference>
<accession>A0A932HYH9</accession>
<organism evidence="9 10">
    <name type="scientific">Tectimicrobiota bacterium</name>
    <dbReference type="NCBI Taxonomy" id="2528274"/>
    <lineage>
        <taxon>Bacteria</taxon>
        <taxon>Pseudomonadati</taxon>
        <taxon>Nitrospinota/Tectimicrobiota group</taxon>
        <taxon>Candidatus Tectimicrobiota</taxon>
    </lineage>
</organism>
<dbReference type="SUPFAM" id="SSF103473">
    <property type="entry name" value="MFS general substrate transporter"/>
    <property type="match status" value="1"/>
</dbReference>
<dbReference type="CDD" id="cd17325">
    <property type="entry name" value="MFS_MdtG_SLC18_like"/>
    <property type="match status" value="1"/>
</dbReference>
<dbReference type="Pfam" id="PF07690">
    <property type="entry name" value="MFS_1"/>
    <property type="match status" value="1"/>
</dbReference>
<dbReference type="GO" id="GO:0005886">
    <property type="term" value="C:plasma membrane"/>
    <property type="evidence" value="ECO:0007669"/>
    <property type="project" value="UniProtKB-SubCell"/>
</dbReference>
<feature type="transmembrane region" description="Helical" evidence="7">
    <location>
        <begin position="39"/>
        <end position="58"/>
    </location>
</feature>
<evidence type="ECO:0000259" key="8">
    <source>
        <dbReference type="PROSITE" id="PS50850"/>
    </source>
</evidence>
<feature type="transmembrane region" description="Helical" evidence="7">
    <location>
        <begin position="94"/>
        <end position="116"/>
    </location>
</feature>
<evidence type="ECO:0000256" key="4">
    <source>
        <dbReference type="ARBA" id="ARBA00022692"/>
    </source>
</evidence>
<feature type="transmembrane region" description="Helical" evidence="7">
    <location>
        <begin position="128"/>
        <end position="152"/>
    </location>
</feature>
<dbReference type="GO" id="GO:0022857">
    <property type="term" value="F:transmembrane transporter activity"/>
    <property type="evidence" value="ECO:0007669"/>
    <property type="project" value="InterPro"/>
</dbReference>
<feature type="transmembrane region" description="Helical" evidence="7">
    <location>
        <begin position="158"/>
        <end position="176"/>
    </location>
</feature>
<keyword evidence="4 7" id="KW-0812">Transmembrane</keyword>
<dbReference type="InterPro" id="IPR005829">
    <property type="entry name" value="Sugar_transporter_CS"/>
</dbReference>
<dbReference type="InterPro" id="IPR036259">
    <property type="entry name" value="MFS_trans_sf"/>
</dbReference>
<keyword evidence="6 7" id="KW-0472">Membrane</keyword>
<gene>
    <name evidence="9" type="ORF">HYZ11_03495</name>
</gene>
<dbReference type="Pfam" id="PF05977">
    <property type="entry name" value="MFS_3"/>
    <property type="match status" value="1"/>
</dbReference>
<feature type="transmembrane region" description="Helical" evidence="7">
    <location>
        <begin position="276"/>
        <end position="295"/>
    </location>
</feature>
<feature type="transmembrane region" description="Helical" evidence="7">
    <location>
        <begin position="364"/>
        <end position="384"/>
    </location>
</feature>
<evidence type="ECO:0000256" key="6">
    <source>
        <dbReference type="ARBA" id="ARBA00023136"/>
    </source>
</evidence>
<evidence type="ECO:0000256" key="5">
    <source>
        <dbReference type="ARBA" id="ARBA00022989"/>
    </source>
</evidence>
<feature type="transmembrane region" description="Helical" evidence="7">
    <location>
        <begin position="70"/>
        <end position="88"/>
    </location>
</feature>
<keyword evidence="2" id="KW-0813">Transport</keyword>
<dbReference type="PROSITE" id="PS50850">
    <property type="entry name" value="MFS"/>
    <property type="match status" value="1"/>
</dbReference>
<name>A0A932HYH9_UNCTE</name>
<proteinExistence type="predicted"/>
<sequence>MQPFMAIVLAGMVSRLGYQMARSPVLPRFAQDLGAAPELLGLIVAASTVTGIFVKLPAGALSDVLGKKRMMLLGCLFFALPPFLYPFVTGPYSLLLLRFLHGFATAIFSPVASAYVASLAEEGRGAKLGWFASATDIGATVGPLAGGLVLFATAGSYTATYLLVGALGVLPLLMVLRLPEREEEKPAGDTLSSRSRRFREGVAEVLSSPPILIASSLEAMMYVGYGAFLGFLPIYGKAEGLNDAQIALVLGVKLATATAVKPLTGGLSDRVGRKPVILAGLVLCAAVLPLLFRAAGFWPLMGLSLLLGLGVAAVTPCTTALVADLVKAGRMGSAMGVFGTIWDIGESAGPILAGFLIARMGYGSAFDLIALLMLGAAAVFALAVRDPAPPAGGPSA</sequence>
<feature type="domain" description="Major facilitator superfamily (MFS) profile" evidence="8">
    <location>
        <begin position="3"/>
        <end position="388"/>
    </location>
</feature>
<dbReference type="InterPro" id="IPR050171">
    <property type="entry name" value="MFS_Transporters"/>
</dbReference>
<evidence type="ECO:0000313" key="9">
    <source>
        <dbReference type="EMBL" id="MBI3126650.1"/>
    </source>
</evidence>
<keyword evidence="5 7" id="KW-1133">Transmembrane helix</keyword>
<evidence type="ECO:0000256" key="7">
    <source>
        <dbReference type="SAM" id="Phobius"/>
    </source>
</evidence>
<dbReference type="Proteomes" id="UP000782312">
    <property type="component" value="Unassembled WGS sequence"/>
</dbReference>